<dbReference type="STRING" id="344882.ABB29_01515"/>
<gene>
    <name evidence="1" type="ORF">ABB29_01515</name>
</gene>
<dbReference type="PATRIC" id="fig|344882.3.peg.1500"/>
<protein>
    <submittedName>
        <fullName evidence="1">Peptidase</fullName>
    </submittedName>
</protein>
<reference evidence="1 2" key="1">
    <citation type="submission" date="2015-05" db="EMBL/GenBank/DDBJ databases">
        <title>Genome sequencing and analysis of members of genus Stenotrophomonas.</title>
        <authorList>
            <person name="Patil P.P."/>
            <person name="Midha S."/>
            <person name="Patil P.B."/>
        </authorList>
    </citation>
    <scope>NUCLEOTIDE SEQUENCE [LARGE SCALE GENOMIC DNA]</scope>
    <source>
        <strain evidence="1 2">DSM 21858</strain>
    </source>
</reference>
<sequence length="236" mass="26353">MPNSVLLNNIDHKDLRVVTRHGAGLGDAVMSSITFPGEFRSVQTHYPIVFAKQADGSFQALALFGFEQGQNLFLQGDRWDASYLPMAVERQPFMIGRNGEALQVHVDIDHPRIRQADGDGEAVFREHGGTSEYLEHINSLLLALHQGLQDSSAFVASLLQHDLLESFVLDVQLDDGSDHRLAGFYTINEEKLAALEAQVLAELHRAGHLQAIYMVMASLSNFRLLIDRMNHRRASH</sequence>
<organism evidence="1 2">
    <name type="scientific">Pseudoxanthomonas dokdonensis</name>
    <dbReference type="NCBI Taxonomy" id="344882"/>
    <lineage>
        <taxon>Bacteria</taxon>
        <taxon>Pseudomonadati</taxon>
        <taxon>Pseudomonadota</taxon>
        <taxon>Gammaproteobacteria</taxon>
        <taxon>Lysobacterales</taxon>
        <taxon>Lysobacteraceae</taxon>
        <taxon>Pseudoxanthomonas</taxon>
    </lineage>
</organism>
<dbReference type="InterPro" id="IPR010836">
    <property type="entry name" value="SapC"/>
</dbReference>
<dbReference type="AlphaFoldDB" id="A0A0R0CYH4"/>
<comment type="caution">
    <text evidence="1">The sequence shown here is derived from an EMBL/GenBank/DDBJ whole genome shotgun (WGS) entry which is preliminary data.</text>
</comment>
<evidence type="ECO:0000313" key="2">
    <source>
        <dbReference type="Proteomes" id="UP000052052"/>
    </source>
</evidence>
<keyword evidence="2" id="KW-1185">Reference proteome</keyword>
<name>A0A0R0CYH4_9GAMM</name>
<dbReference type="RefSeq" id="WP_057656857.1">
    <property type="nucleotide sequence ID" value="NZ_LDJL01000002.1"/>
</dbReference>
<dbReference type="Pfam" id="PF07277">
    <property type="entry name" value="SapC"/>
    <property type="match status" value="1"/>
</dbReference>
<evidence type="ECO:0000313" key="1">
    <source>
        <dbReference type="EMBL" id="KRG71482.1"/>
    </source>
</evidence>
<dbReference type="Proteomes" id="UP000052052">
    <property type="component" value="Unassembled WGS sequence"/>
</dbReference>
<dbReference type="OrthoDB" id="8888710at2"/>
<proteinExistence type="predicted"/>
<dbReference type="EMBL" id="LDJL01000002">
    <property type="protein sequence ID" value="KRG71482.1"/>
    <property type="molecule type" value="Genomic_DNA"/>
</dbReference>
<accession>A0A0R0CYH4</accession>